<organism evidence="12 13">
    <name type="scientific">Nitrospirillum viridazoti CBAmc</name>
    <dbReference type="NCBI Taxonomy" id="1441467"/>
    <lineage>
        <taxon>Bacteria</taxon>
        <taxon>Pseudomonadati</taxon>
        <taxon>Pseudomonadota</taxon>
        <taxon>Alphaproteobacteria</taxon>
        <taxon>Rhodospirillales</taxon>
        <taxon>Azospirillaceae</taxon>
        <taxon>Nitrospirillum</taxon>
        <taxon>Nitrospirillum viridazoti</taxon>
    </lineage>
</organism>
<dbReference type="SUPFAM" id="SSF82171">
    <property type="entry name" value="DPP6 N-terminal domain-like"/>
    <property type="match status" value="1"/>
</dbReference>
<accession>A0A248JZS9</accession>
<evidence type="ECO:0000259" key="11">
    <source>
        <dbReference type="SMART" id="SM00245"/>
    </source>
</evidence>
<feature type="region of interest" description="Disordered" evidence="9">
    <location>
        <begin position="568"/>
        <end position="600"/>
    </location>
</feature>
<dbReference type="PANTHER" id="PTHR43253:SF1">
    <property type="entry name" value="TRICORN PROTEASE HOMOLOG 2-RELATED"/>
    <property type="match status" value="1"/>
</dbReference>
<feature type="signal peptide" evidence="10">
    <location>
        <begin position="1"/>
        <end position="36"/>
    </location>
</feature>
<feature type="domain" description="Tail specific protease" evidence="11">
    <location>
        <begin position="895"/>
        <end position="1087"/>
    </location>
</feature>
<dbReference type="Gene3D" id="2.30.42.10">
    <property type="match status" value="1"/>
</dbReference>
<dbReference type="GO" id="GO:0008236">
    <property type="term" value="F:serine-type peptidase activity"/>
    <property type="evidence" value="ECO:0007669"/>
    <property type="project" value="UniProtKB-UniRule"/>
</dbReference>
<evidence type="ECO:0000313" key="12">
    <source>
        <dbReference type="EMBL" id="ASG23658.1"/>
    </source>
</evidence>
<dbReference type="InterPro" id="IPR029045">
    <property type="entry name" value="ClpP/crotonase-like_dom_sf"/>
</dbReference>
<dbReference type="InterPro" id="IPR036034">
    <property type="entry name" value="PDZ_sf"/>
</dbReference>
<dbReference type="PIRSF" id="PIRSF036421">
    <property type="entry name" value="Tricorn_protease"/>
    <property type="match status" value="1"/>
</dbReference>
<reference evidence="12 13" key="1">
    <citation type="submission" date="2017-06" db="EMBL/GenBank/DDBJ databases">
        <title>Complete genome sequence of Nitrospirillum amazonense strain CBAmC, an endophytic nitrogen-fixing and plant growth-promoting bacterium, isolated from sugarcane.</title>
        <authorList>
            <person name="Schwab S."/>
            <person name="dos Santos Teixeira K.R."/>
            <person name="Simoes Araujo J.L."/>
            <person name="Soares Vidal M."/>
            <person name="Borges de Freitas H.R."/>
            <person name="Rivello Crivelaro A.L."/>
            <person name="Bueno de Camargo Nunes A."/>
            <person name="dos Santos C.M."/>
            <person name="Palmeira da Silva Rosa D."/>
            <person name="da Silva Padilha D."/>
            <person name="da Silva E."/>
            <person name="Araujo Terra L."/>
            <person name="Soares Mendes V."/>
            <person name="Farinelli L."/>
            <person name="Magalhaes Cruz L."/>
            <person name="Baldani J.I."/>
        </authorList>
    </citation>
    <scope>NUCLEOTIDE SEQUENCE [LARGE SCALE GENOMIC DNA]</scope>
    <source>
        <strain evidence="12 13">CBAmC</strain>
    </source>
</reference>
<keyword evidence="6 7" id="KW-0720">Serine protease</keyword>
<dbReference type="EMBL" id="CP022111">
    <property type="protein sequence ID" value="ASG23658.1"/>
    <property type="molecule type" value="Genomic_DNA"/>
</dbReference>
<dbReference type="SUPFAM" id="SSF69304">
    <property type="entry name" value="Tricorn protease N-terminal domain"/>
    <property type="match status" value="1"/>
</dbReference>
<dbReference type="KEGG" id="nao:Y958_21125"/>
<evidence type="ECO:0000256" key="8">
    <source>
        <dbReference type="PIRSR" id="PIRSR036421-1"/>
    </source>
</evidence>
<evidence type="ECO:0000256" key="1">
    <source>
        <dbReference type="ARBA" id="ARBA00004496"/>
    </source>
</evidence>
<dbReference type="InterPro" id="IPR029414">
    <property type="entry name" value="Tricorn_PDZ"/>
</dbReference>
<dbReference type="Gene3D" id="2.120.10.60">
    <property type="entry name" value="Tricorn protease N-terminal domain"/>
    <property type="match status" value="1"/>
</dbReference>
<keyword evidence="3 7" id="KW-0963">Cytoplasm</keyword>
<evidence type="ECO:0000256" key="4">
    <source>
        <dbReference type="ARBA" id="ARBA00022670"/>
    </source>
</evidence>
<dbReference type="Pfam" id="PF26549">
    <property type="entry name" value="Tricorn_N"/>
    <property type="match status" value="1"/>
</dbReference>
<dbReference type="Pfam" id="PF14684">
    <property type="entry name" value="Tricorn_C1"/>
    <property type="match status" value="1"/>
</dbReference>
<feature type="region of interest" description="Disordered" evidence="9">
    <location>
        <begin position="35"/>
        <end position="56"/>
    </location>
</feature>
<dbReference type="InterPro" id="IPR005151">
    <property type="entry name" value="Tail-specific_protease"/>
</dbReference>
<evidence type="ECO:0000313" key="13">
    <source>
        <dbReference type="Proteomes" id="UP000197153"/>
    </source>
</evidence>
<evidence type="ECO:0000256" key="3">
    <source>
        <dbReference type="ARBA" id="ARBA00022490"/>
    </source>
</evidence>
<proteinExistence type="inferred from homology"/>
<feature type="active site" description="Charge relay system" evidence="8">
    <location>
        <position position="796"/>
    </location>
</feature>
<comment type="similarity">
    <text evidence="2 7">Belongs to the peptidase S41B family.</text>
</comment>
<evidence type="ECO:0000256" key="10">
    <source>
        <dbReference type="SAM" id="SignalP"/>
    </source>
</evidence>
<dbReference type="PANTHER" id="PTHR43253">
    <property type="entry name" value="TRICORN PROTEASE HOMOLOG 2-RELATED"/>
    <property type="match status" value="1"/>
</dbReference>
<dbReference type="EC" id="3.4.21.-" evidence="7"/>
<feature type="chain" id="PRO_5013032538" description="Tricorn protease homolog" evidence="10">
    <location>
        <begin position="37"/>
        <end position="1137"/>
    </location>
</feature>
<dbReference type="Pfam" id="PF03572">
    <property type="entry name" value="Peptidase_S41"/>
    <property type="match status" value="1"/>
</dbReference>
<protein>
    <recommendedName>
        <fullName evidence="7">Tricorn protease homolog</fullName>
        <ecNumber evidence="7">3.4.21.-</ecNumber>
    </recommendedName>
</protein>
<dbReference type="AlphaFoldDB" id="A0A248JZS9"/>
<dbReference type="Proteomes" id="UP000197153">
    <property type="component" value="Chromosome 2"/>
</dbReference>
<evidence type="ECO:0000256" key="7">
    <source>
        <dbReference type="PIRNR" id="PIRNR036421"/>
    </source>
</evidence>
<dbReference type="Gene3D" id="2.130.10.10">
    <property type="entry name" value="YVTN repeat-like/Quinoprotein amine dehydrogenase"/>
    <property type="match status" value="1"/>
</dbReference>
<dbReference type="Pfam" id="PF14685">
    <property type="entry name" value="PDZ_Tricorn"/>
    <property type="match status" value="1"/>
</dbReference>
<feature type="compositionally biased region" description="Basic and acidic residues" evidence="9">
    <location>
        <begin position="1125"/>
        <end position="1137"/>
    </location>
</feature>
<evidence type="ECO:0000256" key="6">
    <source>
        <dbReference type="ARBA" id="ARBA00022825"/>
    </source>
</evidence>
<dbReference type="SUPFAM" id="SSF52096">
    <property type="entry name" value="ClpP/crotonase"/>
    <property type="match status" value="1"/>
</dbReference>
<dbReference type="GO" id="GO:0006508">
    <property type="term" value="P:proteolysis"/>
    <property type="evidence" value="ECO:0007669"/>
    <property type="project" value="UniProtKB-UniRule"/>
</dbReference>
<comment type="subcellular location">
    <subcellularLocation>
        <location evidence="1 7">Cytoplasm</location>
    </subcellularLocation>
</comment>
<sequence>MTACLFTTRRCLMRWLGVALACLLLPVSLSGSYAQAQTKPPEAPPPGARSASAPPPLMLQHPSLSASLIAFDYGGQIWTVPRAGGQATLLVAGQGQNSGPVFSPDGSLVAYTGTYDGNTDVYVVPATGGQPQRLTWHPGRDVAVGWTPDGKNVLFRTPRTTPRDLEQLYTIPVTGGTATQLPLPSGFQASYSPDGGRLAYVPFSQWQPAWKHYRGGQTSRVWIAALSDSSVVKIPRDNSNDRNPLWVGDTVYFLSDREGPVALYAYDVKTAKVTSVVRNERGFDIQSAAAGPGGIVYDQFGTLNLYDTTTRQAHAVPVTISGELPQTRAHLETLDPGQILHAALSPTGKRVLFETHGEILSVPAEKGDVRNLTQSPGVADRDPAWSPDGKTVAWFSDQGGEYALHLRSADGLGPVKVIGLGQPPSYFYGPLWSPDSKKIVYTDKRLNLWVVDVDHPTPVKVDTDRYDSPASQLNPAWSPDSRWIAYAKQLPNHLHGIYVYSLADKKTQMVTDGRSNAASPRFDRGGKYLYFVAFTNNGLDQGWLDMSSMGRATDGRVYVMVLRRDLPSPLAPESDEEAAGDGKKAGQDDGDKKGDDKKGDGKKVAEVRIDFAGLDQRTLALPIPRVNLAGIEVGTEGIVFAAAQPVALTDEDYLDGDENGPPSLEVARFDLKTRKTDKFVDGVDAGSFFVSADGRKVLYAQHGRWFVNGADKAPDAGAGALKLDEMQVWVDPRAEWRQMYHEAWRIERDFLYDPKAQGLDLAKAEQVYAPFLEALAGRVDLNTLFAEMTGHIGLGHTFVGGGAFPKQDKVSVGLLGADYRVVAGRYQFARILEGENWTPGARAPLTQPGVNVAVGDLLLAVNGNEVKTDQEVYRYFLGTAGKQTVLTVGPKADGSGSRQVTVVPLPSETKLRLHTWMEENRRKVDQLSGGRLAYVYLPDTAAGGFANFNRYYYSQVGKQGAIVDERFNHGGQIADFIVEQMKKTPQMIDATREGEEMVEPAQAIYGPKVMIINQMSGSGGDALPWLFRKAKLGTLVGVRTWGGLVGIGGYPPLMDGGSITAPRWALYGTHGEWEVENIGIPPDVEVEQDPALVRQGHDPQLEKAVAVALDQLAKNPPQTFTRPAYPDRKPVLPETGR</sequence>
<evidence type="ECO:0000256" key="9">
    <source>
        <dbReference type="SAM" id="MobiDB-lite"/>
    </source>
</evidence>
<dbReference type="SUPFAM" id="SSF50156">
    <property type="entry name" value="PDZ domain-like"/>
    <property type="match status" value="1"/>
</dbReference>
<dbReference type="CDD" id="cd07562">
    <property type="entry name" value="Peptidase_S41_TRI"/>
    <property type="match status" value="1"/>
</dbReference>
<keyword evidence="4 7" id="KW-0645">Protease</keyword>
<dbReference type="InterPro" id="IPR015943">
    <property type="entry name" value="WD40/YVTN_repeat-like_dom_sf"/>
</dbReference>
<dbReference type="SMART" id="SM00245">
    <property type="entry name" value="TSPc"/>
    <property type="match status" value="1"/>
</dbReference>
<keyword evidence="10" id="KW-0732">Signal</keyword>
<gene>
    <name evidence="12" type="ORF">Y958_21125</name>
</gene>
<dbReference type="InterPro" id="IPR028204">
    <property type="entry name" value="Tricorn_C1"/>
</dbReference>
<evidence type="ECO:0000256" key="5">
    <source>
        <dbReference type="ARBA" id="ARBA00022801"/>
    </source>
</evidence>
<dbReference type="Gene3D" id="3.90.226.10">
    <property type="entry name" value="2-enoyl-CoA Hydratase, Chain A, domain 1"/>
    <property type="match status" value="1"/>
</dbReference>
<dbReference type="InterPro" id="IPR012393">
    <property type="entry name" value="Tricorn_protease"/>
</dbReference>
<feature type="compositionally biased region" description="Basic and acidic residues" evidence="9">
    <location>
        <begin position="580"/>
        <end position="600"/>
    </location>
</feature>
<evidence type="ECO:0000256" key="2">
    <source>
        <dbReference type="ARBA" id="ARBA00008524"/>
    </source>
</evidence>
<dbReference type="Gene3D" id="3.30.750.44">
    <property type="match status" value="1"/>
</dbReference>
<feature type="compositionally biased region" description="Pro residues" evidence="9">
    <location>
        <begin position="41"/>
        <end position="56"/>
    </location>
</feature>
<keyword evidence="13" id="KW-1185">Reference proteome</keyword>
<feature type="region of interest" description="Disordered" evidence="9">
    <location>
        <begin position="1115"/>
        <end position="1137"/>
    </location>
</feature>
<dbReference type="Pfam" id="PF26550">
    <property type="entry name" value="Tricorn_2nd"/>
    <property type="match status" value="1"/>
</dbReference>
<keyword evidence="5 7" id="KW-0378">Hydrolase</keyword>
<comment type="function">
    <text evidence="7">Degrades oligopeptides.</text>
</comment>
<feature type="active site" description="Charge relay system" evidence="8">
    <location>
        <position position="1076"/>
    </location>
</feature>
<name>A0A248JZS9_9PROT</name>
<dbReference type="GO" id="GO:0005737">
    <property type="term" value="C:cytoplasm"/>
    <property type="evidence" value="ECO:0007669"/>
    <property type="project" value="UniProtKB-SubCell"/>
</dbReference>
<feature type="active site" description="Nucleophile" evidence="8">
    <location>
        <position position="1018"/>
    </location>
</feature>